<dbReference type="InterPro" id="IPR002641">
    <property type="entry name" value="PNPLA_dom"/>
</dbReference>
<dbReference type="AlphaFoldDB" id="E6U087"/>
<dbReference type="SUPFAM" id="SSF52151">
    <property type="entry name" value="FabD/lysophospholipase-like"/>
    <property type="match status" value="1"/>
</dbReference>
<dbReference type="InterPro" id="IPR016035">
    <property type="entry name" value="Acyl_Trfase/lysoPLipase"/>
</dbReference>
<dbReference type="GO" id="GO:0016042">
    <property type="term" value="P:lipid catabolic process"/>
    <property type="evidence" value="ECO:0007669"/>
    <property type="project" value="UniProtKB-UniRule"/>
</dbReference>
<feature type="active site" description="Nucleophile" evidence="4">
    <location>
        <position position="39"/>
    </location>
</feature>
<dbReference type="Pfam" id="PF19890">
    <property type="entry name" value="DUF6363"/>
    <property type="match status" value="1"/>
</dbReference>
<evidence type="ECO:0000259" key="5">
    <source>
        <dbReference type="PROSITE" id="PS51635"/>
    </source>
</evidence>
<evidence type="ECO:0000313" key="7">
    <source>
        <dbReference type="Proteomes" id="UP000001401"/>
    </source>
</evidence>
<accession>E6U087</accession>
<feature type="short sequence motif" description="DGA/G" evidence="4">
    <location>
        <begin position="160"/>
        <end position="162"/>
    </location>
</feature>
<dbReference type="CDD" id="cd07208">
    <property type="entry name" value="Pat_hypo_Ecoli_yjju_like"/>
    <property type="match status" value="1"/>
</dbReference>
<dbReference type="HOGENOM" id="CLU_048271_1_0_9"/>
<evidence type="ECO:0000256" key="3">
    <source>
        <dbReference type="ARBA" id="ARBA00023098"/>
    </source>
</evidence>
<dbReference type="PROSITE" id="PS51635">
    <property type="entry name" value="PNPLA"/>
    <property type="match status" value="1"/>
</dbReference>
<dbReference type="OrthoDB" id="9802424at2"/>
<dbReference type="InterPro" id="IPR045943">
    <property type="entry name" value="DUF6363"/>
</dbReference>
<dbReference type="Gene3D" id="3.40.1090.10">
    <property type="entry name" value="Cytosolic phospholipase A2 catalytic domain"/>
    <property type="match status" value="2"/>
</dbReference>
<evidence type="ECO:0000313" key="6">
    <source>
        <dbReference type="EMBL" id="ADU30203.1"/>
    </source>
</evidence>
<proteinExistence type="predicted"/>
<evidence type="ECO:0000256" key="4">
    <source>
        <dbReference type="PROSITE-ProRule" id="PRU01161"/>
    </source>
</evidence>
<dbReference type="eggNOG" id="COG4667">
    <property type="taxonomic scope" value="Bacteria"/>
</dbReference>
<reference evidence="6" key="1">
    <citation type="submission" date="2010-12" db="EMBL/GenBank/DDBJ databases">
        <title>Complete sequence of Bacillus cellulosilyticus DSM 2522.</title>
        <authorList>
            <consortium name="US DOE Joint Genome Institute"/>
            <person name="Lucas S."/>
            <person name="Copeland A."/>
            <person name="Lapidus A."/>
            <person name="Cheng J.-F."/>
            <person name="Bruce D."/>
            <person name="Goodwin L."/>
            <person name="Pitluck S."/>
            <person name="Chertkov O."/>
            <person name="Detter J.C."/>
            <person name="Han C."/>
            <person name="Tapia R."/>
            <person name="Land M."/>
            <person name="Hauser L."/>
            <person name="Jeffries C."/>
            <person name="Kyrpides N."/>
            <person name="Ivanova N."/>
            <person name="Mikhailova N."/>
            <person name="Brumm P."/>
            <person name="Mead D."/>
            <person name="Woyke T."/>
        </authorList>
    </citation>
    <scope>NUCLEOTIDE SEQUENCE [LARGE SCALE GENOMIC DNA]</scope>
    <source>
        <strain evidence="6">DSM 2522</strain>
    </source>
</reference>
<name>E6U087_EVAC2</name>
<evidence type="ECO:0000256" key="1">
    <source>
        <dbReference type="ARBA" id="ARBA00022801"/>
    </source>
</evidence>
<dbReference type="RefSeq" id="WP_013488539.1">
    <property type="nucleotide sequence ID" value="NC_014829.1"/>
</dbReference>
<feature type="short sequence motif" description="GXGXXG" evidence="4">
    <location>
        <begin position="10"/>
        <end position="15"/>
    </location>
</feature>
<dbReference type="Pfam" id="PF01734">
    <property type="entry name" value="Patatin"/>
    <property type="match status" value="1"/>
</dbReference>
<dbReference type="GO" id="GO:0016787">
    <property type="term" value="F:hydrolase activity"/>
    <property type="evidence" value="ECO:0007669"/>
    <property type="project" value="UniProtKB-UniRule"/>
</dbReference>
<feature type="domain" description="PNPLA" evidence="5">
    <location>
        <begin position="6"/>
        <end position="173"/>
    </location>
</feature>
<dbReference type="InterPro" id="IPR050301">
    <property type="entry name" value="NTE"/>
</dbReference>
<dbReference type="STRING" id="649639.Bcell_1941"/>
<dbReference type="PANTHER" id="PTHR14226">
    <property type="entry name" value="NEUROPATHY TARGET ESTERASE/SWISS CHEESE D.MELANOGASTER"/>
    <property type="match status" value="1"/>
</dbReference>
<dbReference type="InterPro" id="IPR037483">
    <property type="entry name" value="YjjU-like"/>
</dbReference>
<keyword evidence="1 4" id="KW-0378">Hydrolase</keyword>
<evidence type="ECO:0000256" key="2">
    <source>
        <dbReference type="ARBA" id="ARBA00022963"/>
    </source>
</evidence>
<feature type="active site" description="Proton acceptor" evidence="4">
    <location>
        <position position="160"/>
    </location>
</feature>
<sequence length="284" mass="32680">MKEVGLVLEGGGMRGVFTGGILEYCLEQNLHFSYVVAVSAGACNAASYVSKQKGRNKHVTVDYAGHPEYISFKRLFTNGELFNMDLIFDTIPNIESPFDYKSFFQSDQLFYTGVTDCYTGETIYYEKNELNDDFNKILRASCSLPMLAPIVKHENRPFLDGGISDPIPVNKSLKDGNKKHVVILTQCDGYIKKPLNRGKWWLKRKYKNYPGLVDIILTRARIYNDSMKLVKELEREGKAFVFRPTDLRGVGRTERRKERLQALYDHGYELASKRKKELEQFLLR</sequence>
<dbReference type="EMBL" id="CP002394">
    <property type="protein sequence ID" value="ADU30203.1"/>
    <property type="molecule type" value="Genomic_DNA"/>
</dbReference>
<dbReference type="PANTHER" id="PTHR14226:SF25">
    <property type="entry name" value="PHOSPHOESTERASE"/>
    <property type="match status" value="1"/>
</dbReference>
<dbReference type="KEGG" id="bco:Bcell_1941"/>
<keyword evidence="2 4" id="KW-0442">Lipid degradation</keyword>
<keyword evidence="3 4" id="KW-0443">Lipid metabolism</keyword>
<organism evidence="6 7">
    <name type="scientific">Evansella cellulosilytica (strain ATCC 21833 / DSM 2522 / FERM P-1141 / JCM 9156 / N-4)</name>
    <name type="common">Bacillus cellulosilyticus</name>
    <dbReference type="NCBI Taxonomy" id="649639"/>
    <lineage>
        <taxon>Bacteria</taxon>
        <taxon>Bacillati</taxon>
        <taxon>Bacillota</taxon>
        <taxon>Bacilli</taxon>
        <taxon>Bacillales</taxon>
        <taxon>Bacillaceae</taxon>
        <taxon>Evansella</taxon>
    </lineage>
</organism>
<dbReference type="Proteomes" id="UP000001401">
    <property type="component" value="Chromosome"/>
</dbReference>
<comment type="caution">
    <text evidence="4">Lacks conserved residue(s) required for the propagation of feature annotation.</text>
</comment>
<keyword evidence="7" id="KW-1185">Reference proteome</keyword>
<protein>
    <submittedName>
        <fullName evidence="6">Patatin</fullName>
    </submittedName>
</protein>
<gene>
    <name evidence="6" type="ordered locus">Bcell_1941</name>
</gene>